<dbReference type="Proteomes" id="UP000008291">
    <property type="component" value="Chromosome"/>
</dbReference>
<dbReference type="GO" id="GO:0045454">
    <property type="term" value="P:cell redox homeostasis"/>
    <property type="evidence" value="ECO:0007669"/>
    <property type="project" value="TreeGrafter"/>
</dbReference>
<dbReference type="PROSITE" id="PS51352">
    <property type="entry name" value="THIOREDOXIN_2"/>
    <property type="match status" value="1"/>
</dbReference>
<dbReference type="AlphaFoldDB" id="Q3SFU4"/>
<organism evidence="20 21">
    <name type="scientific">Thiobacillus denitrificans (strain ATCC 25259 / T1)</name>
    <dbReference type="NCBI Taxonomy" id="292415"/>
    <lineage>
        <taxon>Bacteria</taxon>
        <taxon>Pseudomonadati</taxon>
        <taxon>Pseudomonadota</taxon>
        <taxon>Betaproteobacteria</taxon>
        <taxon>Nitrosomonadales</taxon>
        <taxon>Thiobacillaceae</taxon>
        <taxon>Thiobacillus</taxon>
    </lineage>
</organism>
<evidence type="ECO:0000313" key="20">
    <source>
        <dbReference type="EMBL" id="AAZ98512.1"/>
    </source>
</evidence>
<evidence type="ECO:0000256" key="14">
    <source>
        <dbReference type="ARBA" id="ARBA00023157"/>
    </source>
</evidence>
<feature type="chain" id="PRO_5009019168" description="Thiol:disulfide interchange protein DsbD" evidence="18">
    <location>
        <begin position="27"/>
        <end position="752"/>
    </location>
</feature>
<keyword evidence="8 18" id="KW-0201">Cytochrome c-type biogenesis</keyword>
<dbReference type="EC" id="1.8.1.8" evidence="18"/>
<keyword evidence="11 18" id="KW-0560">Oxidoreductase</keyword>
<dbReference type="InterPro" id="IPR036249">
    <property type="entry name" value="Thioredoxin-like_sf"/>
</dbReference>
<comment type="similarity">
    <text evidence="2 18">Belongs to the thioredoxin family. DsbD subfamily.</text>
</comment>
<evidence type="ECO:0000256" key="11">
    <source>
        <dbReference type="ARBA" id="ARBA00023002"/>
    </source>
</evidence>
<dbReference type="InterPro" id="IPR017937">
    <property type="entry name" value="Thioredoxin_CS"/>
</dbReference>
<dbReference type="RefSeq" id="WP_011313071.1">
    <property type="nucleotide sequence ID" value="NC_007404.1"/>
</dbReference>
<dbReference type="PROSITE" id="PS00194">
    <property type="entry name" value="THIOREDOXIN_1"/>
    <property type="match status" value="1"/>
</dbReference>
<dbReference type="InterPro" id="IPR003834">
    <property type="entry name" value="Cyt_c_assmbl_TM_dom"/>
</dbReference>
<dbReference type="GO" id="GO:0017004">
    <property type="term" value="P:cytochrome complex assembly"/>
    <property type="evidence" value="ECO:0007669"/>
    <property type="project" value="UniProtKB-UniRule"/>
</dbReference>
<evidence type="ECO:0000256" key="3">
    <source>
        <dbReference type="ARBA" id="ARBA00022448"/>
    </source>
</evidence>
<dbReference type="KEGG" id="tbd:Tbd_2559"/>
<dbReference type="PANTHER" id="PTHR32234:SF0">
    <property type="entry name" value="THIOL:DISULFIDE INTERCHANGE PROTEIN DSBD"/>
    <property type="match status" value="1"/>
</dbReference>
<feature type="transmembrane region" description="Helical" evidence="18">
    <location>
        <begin position="371"/>
        <end position="395"/>
    </location>
</feature>
<dbReference type="Gene3D" id="2.60.40.1250">
    <property type="entry name" value="Thiol:disulfide interchange protein DsbD, N-terminal domain"/>
    <property type="match status" value="2"/>
</dbReference>
<feature type="domain" description="Thioredoxin" evidence="19">
    <location>
        <begin position="605"/>
        <end position="751"/>
    </location>
</feature>
<evidence type="ECO:0000256" key="1">
    <source>
        <dbReference type="ARBA" id="ARBA00004429"/>
    </source>
</evidence>
<feature type="transmembrane region" description="Helical" evidence="18">
    <location>
        <begin position="492"/>
        <end position="515"/>
    </location>
</feature>
<evidence type="ECO:0000313" key="21">
    <source>
        <dbReference type="Proteomes" id="UP000008291"/>
    </source>
</evidence>
<feature type="transmembrane region" description="Helical" evidence="18">
    <location>
        <begin position="551"/>
        <end position="569"/>
    </location>
</feature>
<dbReference type="OrthoDB" id="9811036at2"/>
<sequence precursor="true">MIKWTRLLGAIPLLWAALVHLPGAQAEEFLDPEVAFKFSARALDADTLEARWQIADGYYMYRDKFRFELEGATLGEARLPPAKVKEDEYFGRVETYTKDVRIALPIKAAPGTKTVTLKTVSQGCADAGLCYTPQTVSAKVELPAPPVAAPASLAPVATAQAASGGLGSLMGDGGAPQLLPPDEAFLVKATMPTATTVRFDYTLTADTYLYRDKFVYTVKAPAGVSVSKNELPPGEVKDDPTFGRTEVYHRDLSANLTLSRALAAGETLVVEAGWQGCNEKVGVCYPPIKREFSLSASGGKADAAPSGTGAGESDTSRIERVLKSGSSWAVVATFFGFGLLLAFTPCVFPMIPILSGIIAGQKKTLTKANGFLLSLAYVLGMAITYALAGVAAALSGTLLSNALQNPWALGIGAGIFVLLALSMFGFFEIQLPSALQSKFSDASNRMKGGNFLGVFVMGALSAVIVGPCVAPPLAAALAFIAQTGNTTLGGVALFVLALGMGVPLLLVGVSAGALLPRAGGWMNAVKYFFGVLMLAIAIYLISPIIPSWIHMLLWALLLIAAAIYLHALDPLPQHASGWSRLWKGLGVVLLIGGLAMLLGMLAGSRDVLQPLDVFKRGAPGAGGSAAAAVPAGLRFEKVKDVAELDARLAAAKAEGRPVMLDFYADWCVSCKEMERFTFSDPKVQARLADVVLLKADVTANNAADKALLKRFGLFGPPGLIFWNSAGVQSDYKVIGFEKAEKFLASVDAALGT</sequence>
<dbReference type="eggNOG" id="COG4232">
    <property type="taxonomic scope" value="Bacteria"/>
</dbReference>
<feature type="disulfide bond" description="Redox-active" evidence="18">
    <location>
        <begin position="124"/>
        <end position="130"/>
    </location>
</feature>
<dbReference type="EMBL" id="CP000116">
    <property type="protein sequence ID" value="AAZ98512.1"/>
    <property type="molecule type" value="Genomic_DNA"/>
</dbReference>
<dbReference type="Gene3D" id="3.40.30.10">
    <property type="entry name" value="Glutaredoxin"/>
    <property type="match status" value="1"/>
</dbReference>
<keyword evidence="10 18" id="KW-1133">Transmembrane helix</keyword>
<reference evidence="20 21" key="1">
    <citation type="journal article" date="2006" name="J. Bacteriol.">
        <title>The genome sequence of the obligately chemolithoautotrophic, facultatively anaerobic bacterium Thiobacillus denitrificans.</title>
        <authorList>
            <person name="Beller H.R."/>
            <person name="Chain P.S."/>
            <person name="Letain T.E."/>
            <person name="Chakicherla A."/>
            <person name="Larimer F.W."/>
            <person name="Richardson P.M."/>
            <person name="Coleman M.A."/>
            <person name="Wood A.P."/>
            <person name="Kelly D.P."/>
        </authorList>
    </citation>
    <scope>NUCLEOTIDE SEQUENCE [LARGE SCALE GENOMIC DNA]</scope>
    <source>
        <strain evidence="20 21">ATCC 25259</strain>
    </source>
</reference>
<keyword evidence="9 18" id="KW-0249">Electron transport</keyword>
<dbReference type="InterPro" id="IPR028250">
    <property type="entry name" value="DsbDN"/>
</dbReference>
<evidence type="ECO:0000256" key="13">
    <source>
        <dbReference type="ARBA" id="ARBA00023136"/>
    </source>
</evidence>
<gene>
    <name evidence="18" type="primary">dsbD</name>
    <name evidence="20" type="ordered locus">Tbd_2559</name>
</gene>
<dbReference type="HOGENOM" id="CLU_014657_2_0_4"/>
<accession>Q3SFU4</accession>
<evidence type="ECO:0000256" key="17">
    <source>
        <dbReference type="ARBA" id="ARBA00047804"/>
    </source>
</evidence>
<feature type="transmembrane region" description="Helical" evidence="18">
    <location>
        <begin position="407"/>
        <end position="429"/>
    </location>
</feature>
<dbReference type="PANTHER" id="PTHR32234">
    <property type="entry name" value="THIOL:DISULFIDE INTERCHANGE PROTEIN DSBD"/>
    <property type="match status" value="1"/>
</dbReference>
<protein>
    <recommendedName>
        <fullName evidence="18">Thiol:disulfide interchange protein DsbD</fullName>
        <ecNumber evidence="18">1.8.1.8</ecNumber>
    </recommendedName>
    <alternativeName>
        <fullName evidence="18">Protein-disulfide reductase</fullName>
        <shortName evidence="18">Disulfide reductase</shortName>
    </alternativeName>
</protein>
<keyword evidence="14 18" id="KW-1015">Disulfide bond</keyword>
<keyword evidence="3 18" id="KW-0813">Transport</keyword>
<keyword evidence="13 18" id="KW-0472">Membrane</keyword>
<evidence type="ECO:0000256" key="9">
    <source>
        <dbReference type="ARBA" id="ARBA00022982"/>
    </source>
</evidence>
<comment type="function">
    <text evidence="18">Required to facilitate the formation of correct disulfide bonds in some periplasmic proteins and for the assembly of the periplasmic c-type cytochromes. Acts by transferring electrons from cytoplasmic thioredoxin to the periplasm. This transfer involves a cascade of disulfide bond formation and reduction steps.</text>
</comment>
<name>Q3SFU4_THIDA</name>
<evidence type="ECO:0000256" key="18">
    <source>
        <dbReference type="HAMAP-Rule" id="MF_00399"/>
    </source>
</evidence>
<evidence type="ECO:0000256" key="15">
    <source>
        <dbReference type="ARBA" id="ARBA00023284"/>
    </source>
</evidence>
<evidence type="ECO:0000259" key="19">
    <source>
        <dbReference type="PROSITE" id="PS51352"/>
    </source>
</evidence>
<keyword evidence="4 18" id="KW-1003">Cell membrane</keyword>
<comment type="catalytic activity">
    <reaction evidence="16 18">
        <text>[protein]-dithiol + NAD(+) = [protein]-disulfide + NADH + H(+)</text>
        <dbReference type="Rhea" id="RHEA:18749"/>
        <dbReference type="Rhea" id="RHEA-COMP:10593"/>
        <dbReference type="Rhea" id="RHEA-COMP:10594"/>
        <dbReference type="ChEBI" id="CHEBI:15378"/>
        <dbReference type="ChEBI" id="CHEBI:29950"/>
        <dbReference type="ChEBI" id="CHEBI:50058"/>
        <dbReference type="ChEBI" id="CHEBI:57540"/>
        <dbReference type="ChEBI" id="CHEBI:57945"/>
        <dbReference type="EC" id="1.8.1.8"/>
    </reaction>
</comment>
<comment type="catalytic activity">
    <reaction evidence="17 18">
        <text>[protein]-dithiol + NADP(+) = [protein]-disulfide + NADPH + H(+)</text>
        <dbReference type="Rhea" id="RHEA:18753"/>
        <dbReference type="Rhea" id="RHEA-COMP:10593"/>
        <dbReference type="Rhea" id="RHEA-COMP:10594"/>
        <dbReference type="ChEBI" id="CHEBI:15378"/>
        <dbReference type="ChEBI" id="CHEBI:29950"/>
        <dbReference type="ChEBI" id="CHEBI:50058"/>
        <dbReference type="ChEBI" id="CHEBI:57783"/>
        <dbReference type="ChEBI" id="CHEBI:58349"/>
        <dbReference type="EC" id="1.8.1.8"/>
    </reaction>
</comment>
<evidence type="ECO:0000256" key="16">
    <source>
        <dbReference type="ARBA" id="ARBA00047388"/>
    </source>
</evidence>
<keyword evidence="6 18" id="KW-0812">Transmembrane</keyword>
<dbReference type="GO" id="GO:0047134">
    <property type="term" value="F:protein-disulfide reductase [NAD(P)H] activity"/>
    <property type="evidence" value="ECO:0007669"/>
    <property type="project" value="UniProtKB-UniRule"/>
</dbReference>
<comment type="subcellular location">
    <subcellularLocation>
        <location evidence="1 18">Cell inner membrane</location>
        <topology evidence="1 18">Multi-pass membrane protein</topology>
    </subcellularLocation>
</comment>
<keyword evidence="12 18" id="KW-0520">NAD</keyword>
<keyword evidence="5 18" id="KW-0997">Cell inner membrane</keyword>
<evidence type="ECO:0000256" key="4">
    <source>
        <dbReference type="ARBA" id="ARBA00022475"/>
    </source>
</evidence>
<evidence type="ECO:0000256" key="2">
    <source>
        <dbReference type="ARBA" id="ARBA00007241"/>
    </source>
</evidence>
<feature type="disulfide bond" description="Redox-active" evidence="18">
    <location>
        <begin position="667"/>
        <end position="670"/>
    </location>
</feature>
<feature type="signal peptide" evidence="18">
    <location>
        <begin position="1"/>
        <end position="26"/>
    </location>
</feature>
<evidence type="ECO:0000256" key="10">
    <source>
        <dbReference type="ARBA" id="ARBA00022989"/>
    </source>
</evidence>
<dbReference type="SUPFAM" id="SSF52833">
    <property type="entry name" value="Thioredoxin-like"/>
    <property type="match status" value="1"/>
</dbReference>
<dbReference type="Pfam" id="PF02683">
    <property type="entry name" value="DsbD_TM"/>
    <property type="match status" value="1"/>
</dbReference>
<dbReference type="CDD" id="cd02953">
    <property type="entry name" value="DsbDgamma"/>
    <property type="match status" value="1"/>
</dbReference>
<evidence type="ECO:0000256" key="12">
    <source>
        <dbReference type="ARBA" id="ARBA00023027"/>
    </source>
</evidence>
<dbReference type="GO" id="GO:0009055">
    <property type="term" value="F:electron transfer activity"/>
    <property type="evidence" value="ECO:0007669"/>
    <property type="project" value="UniProtKB-UniRule"/>
</dbReference>
<feature type="disulfide bond" description="Redox-active" evidence="18">
    <location>
        <begin position="346"/>
        <end position="468"/>
    </location>
</feature>
<dbReference type="Pfam" id="PF13899">
    <property type="entry name" value="Thioredoxin_7"/>
    <property type="match status" value="1"/>
</dbReference>
<dbReference type="SUPFAM" id="SSF74863">
    <property type="entry name" value="Thiol:disulfide interchange protein DsbD, N-terminal domain (DsbD-alpha)"/>
    <property type="match status" value="2"/>
</dbReference>
<evidence type="ECO:0000256" key="7">
    <source>
        <dbReference type="ARBA" id="ARBA00022729"/>
    </source>
</evidence>
<keyword evidence="7 18" id="KW-0732">Signal</keyword>
<evidence type="ECO:0000256" key="8">
    <source>
        <dbReference type="ARBA" id="ARBA00022748"/>
    </source>
</evidence>
<dbReference type="InterPro" id="IPR036929">
    <property type="entry name" value="DsbDN_sf"/>
</dbReference>
<feature type="transmembrane region" description="Helical" evidence="18">
    <location>
        <begin position="450"/>
        <end position="480"/>
    </location>
</feature>
<dbReference type="STRING" id="292415.Tbd_2559"/>
<dbReference type="GO" id="GO:0005886">
    <property type="term" value="C:plasma membrane"/>
    <property type="evidence" value="ECO:0007669"/>
    <property type="project" value="UniProtKB-SubCell"/>
</dbReference>
<evidence type="ECO:0000256" key="6">
    <source>
        <dbReference type="ARBA" id="ARBA00022692"/>
    </source>
</evidence>
<feature type="transmembrane region" description="Helical" evidence="18">
    <location>
        <begin position="527"/>
        <end position="545"/>
    </location>
</feature>
<feature type="transmembrane region" description="Helical" evidence="18">
    <location>
        <begin position="328"/>
        <end position="359"/>
    </location>
</feature>
<dbReference type="InterPro" id="IPR013766">
    <property type="entry name" value="Thioredoxin_domain"/>
</dbReference>
<keyword evidence="21" id="KW-1185">Reference proteome</keyword>
<evidence type="ECO:0000256" key="5">
    <source>
        <dbReference type="ARBA" id="ARBA00022519"/>
    </source>
</evidence>
<dbReference type="InterPro" id="IPR035671">
    <property type="entry name" value="DsbD_gamma"/>
</dbReference>
<proteinExistence type="inferred from homology"/>
<keyword evidence="15 18" id="KW-0676">Redox-active center</keyword>
<feature type="transmembrane region" description="Helical" evidence="18">
    <location>
        <begin position="581"/>
        <end position="602"/>
    </location>
</feature>
<dbReference type="Pfam" id="PF11412">
    <property type="entry name" value="DsbD_N"/>
    <property type="match status" value="2"/>
</dbReference>
<dbReference type="NCBIfam" id="NF001419">
    <property type="entry name" value="PRK00293.1"/>
    <property type="match status" value="1"/>
</dbReference>
<dbReference type="HAMAP" id="MF_00399">
    <property type="entry name" value="DbsD"/>
    <property type="match status" value="1"/>
</dbReference>
<dbReference type="InterPro" id="IPR022910">
    <property type="entry name" value="Thiol_diS_interchange_DbsD"/>
</dbReference>